<gene>
    <name evidence="1" type="ORF">H8700_10815</name>
</gene>
<evidence type="ECO:0000313" key="1">
    <source>
        <dbReference type="EMBL" id="MBC8558194.1"/>
    </source>
</evidence>
<dbReference type="Proteomes" id="UP000637513">
    <property type="component" value="Unassembled WGS sequence"/>
</dbReference>
<comment type="caution">
    <text evidence="1">The sequence shown here is derived from an EMBL/GenBank/DDBJ whole genome shotgun (WGS) entry which is preliminary data.</text>
</comment>
<protein>
    <recommendedName>
        <fullName evidence="3">HNH endonuclease</fullName>
    </recommendedName>
</protein>
<keyword evidence="2" id="KW-1185">Reference proteome</keyword>
<dbReference type="EMBL" id="JACRSW010000035">
    <property type="protein sequence ID" value="MBC8558194.1"/>
    <property type="molecule type" value="Genomic_DNA"/>
</dbReference>
<evidence type="ECO:0000313" key="2">
    <source>
        <dbReference type="Proteomes" id="UP000637513"/>
    </source>
</evidence>
<reference evidence="1 2" key="1">
    <citation type="submission" date="2020-08" db="EMBL/GenBank/DDBJ databases">
        <title>Genome public.</title>
        <authorList>
            <person name="Liu C."/>
            <person name="Sun Q."/>
        </authorList>
    </citation>
    <scope>NUCLEOTIDE SEQUENCE [LARGE SCALE GENOMIC DNA]</scope>
    <source>
        <strain evidence="1 2">BX3</strain>
    </source>
</reference>
<proteinExistence type="predicted"/>
<dbReference type="RefSeq" id="WP_249305642.1">
    <property type="nucleotide sequence ID" value="NZ_JACRSW010000035.1"/>
</dbReference>
<sequence length="358" mass="42708">MRIKRKYKKPYHFQILYRSESGIPNIAKDEVFVRLFDYKSVWTSNYGRIIQKLDDGTYQLVKGVYSRTTKELTYTLDRNVYFKSKNRWGYRKEKVTASSLVIQMFVVNYDMKNNTMVWHKNNDMKDNYYKHLFPVTDKQYNEILRVHEQDGTITDKQIMENVNAVEFKPDDWKPWYNKRTYEGVGYVGGDIDYESYSFIKWKNMIQRCYSDVVHKLKPYYMDKEVCIEWQNYQNFKIWFDAHYIPGTKVDLDKDLLYKEGNIYSPETCAFMTHFLNTVFEDRGIESNIQQNDDGTYSVSINVLNKKVDIGVFDTEEEAHTGFIDGKIDYICDLAEKCKGKVPNYVYEGMLNYKIEITD</sequence>
<accession>A0ABR7MWI5</accession>
<organism evidence="1 2">
    <name type="scientific">Jutongia hominis</name>
    <dbReference type="NCBI Taxonomy" id="2763664"/>
    <lineage>
        <taxon>Bacteria</taxon>
        <taxon>Bacillati</taxon>
        <taxon>Bacillota</taxon>
        <taxon>Clostridia</taxon>
        <taxon>Lachnospirales</taxon>
        <taxon>Lachnospiraceae</taxon>
        <taxon>Jutongia</taxon>
    </lineage>
</organism>
<dbReference type="SUPFAM" id="SSF54060">
    <property type="entry name" value="His-Me finger endonucleases"/>
    <property type="match status" value="1"/>
</dbReference>
<evidence type="ECO:0008006" key="3">
    <source>
        <dbReference type="Google" id="ProtNLM"/>
    </source>
</evidence>
<name>A0ABR7MWI5_9FIRM</name>
<dbReference type="InterPro" id="IPR044925">
    <property type="entry name" value="His-Me_finger_sf"/>
</dbReference>
<dbReference type="Gene3D" id="3.90.75.20">
    <property type="match status" value="1"/>
</dbReference>